<dbReference type="Proteomes" id="UP001302602">
    <property type="component" value="Unassembled WGS sequence"/>
</dbReference>
<dbReference type="Gene3D" id="1.20.1720.10">
    <property type="entry name" value="Multidrug resistance protein D"/>
    <property type="match status" value="1"/>
</dbReference>
<dbReference type="GO" id="GO:0015174">
    <property type="term" value="F:basic amino acid transmembrane transporter activity"/>
    <property type="evidence" value="ECO:0007669"/>
    <property type="project" value="TreeGrafter"/>
</dbReference>
<dbReference type="AlphaFoldDB" id="A0AAN6U682"/>
<keyword evidence="2 5" id="KW-0812">Transmembrane</keyword>
<sequence>MFRDIASDFDRLSSASWVITAYLLGLISAQPLYGKFSDIYGRKPLLLTAYACYCVGGLLAGSGFSFWGILLGRAICGIGNAGITVLISTLIVDLVPFREVAVWRGYVYTVNQVGRAAGPSIGGLIADRANWRWALLYQVPLNFFALLFIWRKMSFPPPPIPKTPNEPNSEDCRRSKLRRIDFSGSMSLALANVSLLLFLDRLQTNPDSIGHDMSTMIPMSTWVTFLVIFLLVEAIWAKEPIIPLGLLVERNVVSSYGIQFLQTGAQMALYTSVPLYFRVTAGDSSTTVAIRLLVITLGTVVGGLVSGFAIKRTGLYRLITITSIILSDLSFLAVFMRWRGETGWAETLYGFPIGVGFGVSLSSAYICLTAALEPFQVAVGTSGFYLCLNLGSLFGVSAASMLISTFVERTVRKALIGLPEADRIIREVTSNFDRINELPEDIAEVVLGAYTKSFVNVWLFSLVFGCLALLASLLMCEDKLDEEQSCRQRRQSRSCRGPSEPTYNTFASLQSREV</sequence>
<accession>A0AAN6U682</accession>
<evidence type="ECO:0000256" key="5">
    <source>
        <dbReference type="SAM" id="Phobius"/>
    </source>
</evidence>
<proteinExistence type="predicted"/>
<feature type="transmembrane region" description="Helical" evidence="5">
    <location>
        <begin position="219"/>
        <end position="237"/>
    </location>
</feature>
<dbReference type="InterPro" id="IPR011701">
    <property type="entry name" value="MFS"/>
</dbReference>
<organism evidence="7 8">
    <name type="scientific">Parathielavia appendiculata</name>
    <dbReference type="NCBI Taxonomy" id="2587402"/>
    <lineage>
        <taxon>Eukaryota</taxon>
        <taxon>Fungi</taxon>
        <taxon>Dikarya</taxon>
        <taxon>Ascomycota</taxon>
        <taxon>Pezizomycotina</taxon>
        <taxon>Sordariomycetes</taxon>
        <taxon>Sordariomycetidae</taxon>
        <taxon>Sordariales</taxon>
        <taxon>Chaetomiaceae</taxon>
        <taxon>Parathielavia</taxon>
    </lineage>
</organism>
<reference evidence="7" key="2">
    <citation type="submission" date="2023-05" db="EMBL/GenBank/DDBJ databases">
        <authorList>
            <consortium name="Lawrence Berkeley National Laboratory"/>
            <person name="Steindorff A."/>
            <person name="Hensen N."/>
            <person name="Bonometti L."/>
            <person name="Westerberg I."/>
            <person name="Brannstrom I.O."/>
            <person name="Guillou S."/>
            <person name="Cros-Aarteil S."/>
            <person name="Calhoun S."/>
            <person name="Haridas S."/>
            <person name="Kuo A."/>
            <person name="Mondo S."/>
            <person name="Pangilinan J."/>
            <person name="Riley R."/>
            <person name="Labutti K."/>
            <person name="Andreopoulos B."/>
            <person name="Lipzen A."/>
            <person name="Chen C."/>
            <person name="Yanf M."/>
            <person name="Daum C."/>
            <person name="Ng V."/>
            <person name="Clum A."/>
            <person name="Ohm R."/>
            <person name="Martin F."/>
            <person name="Silar P."/>
            <person name="Natvig D."/>
            <person name="Lalanne C."/>
            <person name="Gautier V."/>
            <person name="Ament-Velasquez S.L."/>
            <person name="Kruys A."/>
            <person name="Hutchinson M.I."/>
            <person name="Powell A.J."/>
            <person name="Barry K."/>
            <person name="Miller A.N."/>
            <person name="Grigoriev I.V."/>
            <person name="Debuchy R."/>
            <person name="Gladieux P."/>
            <person name="Thoren M.H."/>
            <person name="Johannesson H."/>
        </authorList>
    </citation>
    <scope>NUCLEOTIDE SEQUENCE</scope>
    <source>
        <strain evidence="7">CBS 731.68</strain>
    </source>
</reference>
<feature type="transmembrane region" description="Helical" evidence="5">
    <location>
        <begin position="315"/>
        <end position="336"/>
    </location>
</feature>
<name>A0AAN6U682_9PEZI</name>
<dbReference type="PANTHER" id="PTHR23501">
    <property type="entry name" value="MAJOR FACILITATOR SUPERFAMILY"/>
    <property type="match status" value="1"/>
</dbReference>
<dbReference type="InterPro" id="IPR036259">
    <property type="entry name" value="MFS_trans_sf"/>
</dbReference>
<dbReference type="Pfam" id="PF07690">
    <property type="entry name" value="MFS_1"/>
    <property type="match status" value="1"/>
</dbReference>
<feature type="transmembrane region" description="Helical" evidence="5">
    <location>
        <begin position="384"/>
        <end position="407"/>
    </location>
</feature>
<dbReference type="SUPFAM" id="SSF103473">
    <property type="entry name" value="MFS general substrate transporter"/>
    <property type="match status" value="1"/>
</dbReference>
<feature type="transmembrane region" description="Helical" evidence="5">
    <location>
        <begin position="45"/>
        <end position="67"/>
    </location>
</feature>
<evidence type="ECO:0000256" key="2">
    <source>
        <dbReference type="ARBA" id="ARBA00022692"/>
    </source>
</evidence>
<evidence type="ECO:0000256" key="3">
    <source>
        <dbReference type="ARBA" id="ARBA00022989"/>
    </source>
</evidence>
<feature type="transmembrane region" description="Helical" evidence="5">
    <location>
        <begin position="289"/>
        <end position="308"/>
    </location>
</feature>
<feature type="transmembrane region" description="Helical" evidence="5">
    <location>
        <begin position="348"/>
        <end position="372"/>
    </location>
</feature>
<feature type="domain" description="Major facilitator superfamily (MFS) profile" evidence="6">
    <location>
        <begin position="1"/>
        <end position="480"/>
    </location>
</feature>
<dbReference type="Gene3D" id="1.20.1250.20">
    <property type="entry name" value="MFS general substrate transporter like domains"/>
    <property type="match status" value="1"/>
</dbReference>
<feature type="transmembrane region" description="Helical" evidence="5">
    <location>
        <begin position="74"/>
        <end position="97"/>
    </location>
</feature>
<dbReference type="EMBL" id="MU853225">
    <property type="protein sequence ID" value="KAK4125806.1"/>
    <property type="molecule type" value="Genomic_DNA"/>
</dbReference>
<keyword evidence="3 5" id="KW-1133">Transmembrane helix</keyword>
<keyword evidence="4 5" id="KW-0472">Membrane</keyword>
<keyword evidence="8" id="KW-1185">Reference proteome</keyword>
<evidence type="ECO:0000259" key="6">
    <source>
        <dbReference type="PROSITE" id="PS50850"/>
    </source>
</evidence>
<dbReference type="InterPro" id="IPR020846">
    <property type="entry name" value="MFS_dom"/>
</dbReference>
<comment type="caution">
    <text evidence="7">The sequence shown here is derived from an EMBL/GenBank/DDBJ whole genome shotgun (WGS) entry which is preliminary data.</text>
</comment>
<dbReference type="GeneID" id="87831266"/>
<dbReference type="PROSITE" id="PS50850">
    <property type="entry name" value="MFS"/>
    <property type="match status" value="1"/>
</dbReference>
<feature type="transmembrane region" description="Helical" evidence="5">
    <location>
        <begin position="131"/>
        <end position="150"/>
    </location>
</feature>
<evidence type="ECO:0000313" key="7">
    <source>
        <dbReference type="EMBL" id="KAK4125806.1"/>
    </source>
</evidence>
<feature type="transmembrane region" description="Helical" evidence="5">
    <location>
        <begin position="457"/>
        <end position="476"/>
    </location>
</feature>
<dbReference type="PANTHER" id="PTHR23501:SF33">
    <property type="entry name" value="MAJOR FACILITATOR SUPERFAMILY (MFS) PROFILE DOMAIN-CONTAINING PROTEIN"/>
    <property type="match status" value="1"/>
</dbReference>
<feature type="transmembrane region" description="Helical" evidence="5">
    <location>
        <begin position="12"/>
        <end position="33"/>
    </location>
</feature>
<dbReference type="GO" id="GO:0000329">
    <property type="term" value="C:fungal-type vacuole membrane"/>
    <property type="evidence" value="ECO:0007669"/>
    <property type="project" value="TreeGrafter"/>
</dbReference>
<reference evidence="7" key="1">
    <citation type="journal article" date="2023" name="Mol. Phylogenet. Evol.">
        <title>Genome-scale phylogeny and comparative genomics of the fungal order Sordariales.</title>
        <authorList>
            <person name="Hensen N."/>
            <person name="Bonometti L."/>
            <person name="Westerberg I."/>
            <person name="Brannstrom I.O."/>
            <person name="Guillou S."/>
            <person name="Cros-Aarteil S."/>
            <person name="Calhoun S."/>
            <person name="Haridas S."/>
            <person name="Kuo A."/>
            <person name="Mondo S."/>
            <person name="Pangilinan J."/>
            <person name="Riley R."/>
            <person name="LaButti K."/>
            <person name="Andreopoulos B."/>
            <person name="Lipzen A."/>
            <person name="Chen C."/>
            <person name="Yan M."/>
            <person name="Daum C."/>
            <person name="Ng V."/>
            <person name="Clum A."/>
            <person name="Steindorff A."/>
            <person name="Ohm R.A."/>
            <person name="Martin F."/>
            <person name="Silar P."/>
            <person name="Natvig D.O."/>
            <person name="Lalanne C."/>
            <person name="Gautier V."/>
            <person name="Ament-Velasquez S.L."/>
            <person name="Kruys A."/>
            <person name="Hutchinson M.I."/>
            <person name="Powell A.J."/>
            <person name="Barry K."/>
            <person name="Miller A.N."/>
            <person name="Grigoriev I.V."/>
            <person name="Debuchy R."/>
            <person name="Gladieux P."/>
            <person name="Hiltunen Thoren M."/>
            <person name="Johannesson H."/>
        </authorList>
    </citation>
    <scope>NUCLEOTIDE SEQUENCE</scope>
    <source>
        <strain evidence="7">CBS 731.68</strain>
    </source>
</reference>
<feature type="transmembrane region" description="Helical" evidence="5">
    <location>
        <begin position="182"/>
        <end position="199"/>
    </location>
</feature>
<evidence type="ECO:0000313" key="8">
    <source>
        <dbReference type="Proteomes" id="UP001302602"/>
    </source>
</evidence>
<comment type="subcellular location">
    <subcellularLocation>
        <location evidence="1">Membrane</location>
        <topology evidence="1">Multi-pass membrane protein</topology>
    </subcellularLocation>
</comment>
<evidence type="ECO:0000256" key="1">
    <source>
        <dbReference type="ARBA" id="ARBA00004141"/>
    </source>
</evidence>
<protein>
    <submittedName>
        <fullName evidence="7">MFS general substrate transporter</fullName>
    </submittedName>
</protein>
<dbReference type="RefSeq" id="XP_062649577.1">
    <property type="nucleotide sequence ID" value="XM_062794497.1"/>
</dbReference>
<gene>
    <name evidence="7" type="ORF">N657DRAFT_654346</name>
</gene>
<evidence type="ECO:0000256" key="4">
    <source>
        <dbReference type="ARBA" id="ARBA00023136"/>
    </source>
</evidence>